<dbReference type="OMA" id="WRTVVCL"/>
<dbReference type="Proteomes" id="UP000038009">
    <property type="component" value="Unassembled WGS sequence"/>
</dbReference>
<keyword evidence="1" id="KW-0175">Coiled coil</keyword>
<keyword evidence="3" id="KW-1185">Reference proteome</keyword>
<reference evidence="2 3" key="1">
    <citation type="journal article" date="2015" name="PLoS Pathog.">
        <title>Leptomonas seymouri: Adaptations to the Dixenous Life Cycle Analyzed by Genome Sequencing, Transcriptome Profiling and Co-infection with Leishmania donovani.</title>
        <authorList>
            <person name="Kraeva N."/>
            <person name="Butenko A."/>
            <person name="Hlavacova J."/>
            <person name="Kostygov A."/>
            <person name="Myskova J."/>
            <person name="Grybchuk D."/>
            <person name="Lestinova T."/>
            <person name="Votypka J."/>
            <person name="Volf P."/>
            <person name="Opperdoes F."/>
            <person name="Flegontov P."/>
            <person name="Lukes J."/>
            <person name="Yurchenko V."/>
        </authorList>
    </citation>
    <scope>NUCLEOTIDE SEQUENCE [LARGE SCALE GENOMIC DNA]</scope>
    <source>
        <strain evidence="2 3">ATCC 30220</strain>
    </source>
</reference>
<evidence type="ECO:0000256" key="1">
    <source>
        <dbReference type="SAM" id="Coils"/>
    </source>
</evidence>
<evidence type="ECO:0000313" key="3">
    <source>
        <dbReference type="Proteomes" id="UP000038009"/>
    </source>
</evidence>
<evidence type="ECO:0000313" key="2">
    <source>
        <dbReference type="EMBL" id="KPI82704.1"/>
    </source>
</evidence>
<dbReference type="VEuPathDB" id="TriTrypDB:Lsey_0591_0010"/>
<feature type="coiled-coil region" evidence="1">
    <location>
        <begin position="204"/>
        <end position="280"/>
    </location>
</feature>
<comment type="caution">
    <text evidence="2">The sequence shown here is derived from an EMBL/GenBank/DDBJ whole genome shotgun (WGS) entry which is preliminary data.</text>
</comment>
<dbReference type="OrthoDB" id="10470842at2759"/>
<dbReference type="EMBL" id="LJSK01000591">
    <property type="protein sequence ID" value="KPI82704.1"/>
    <property type="molecule type" value="Genomic_DNA"/>
</dbReference>
<organism evidence="2 3">
    <name type="scientific">Leptomonas seymouri</name>
    <dbReference type="NCBI Taxonomy" id="5684"/>
    <lineage>
        <taxon>Eukaryota</taxon>
        <taxon>Discoba</taxon>
        <taxon>Euglenozoa</taxon>
        <taxon>Kinetoplastea</taxon>
        <taxon>Metakinetoplastina</taxon>
        <taxon>Trypanosomatida</taxon>
        <taxon>Trypanosomatidae</taxon>
        <taxon>Leishmaniinae</taxon>
        <taxon>Leptomonas</taxon>
    </lineage>
</organism>
<accession>A0A0N1P9S1</accession>
<gene>
    <name evidence="2" type="ORF">ABL78_8283</name>
</gene>
<dbReference type="AlphaFoldDB" id="A0A0N1P9S1"/>
<name>A0A0N1P9S1_LEPSE</name>
<proteinExistence type="predicted"/>
<protein>
    <submittedName>
        <fullName evidence="2">Uncharacterized protein</fullName>
    </submittedName>
</protein>
<sequence>MGLLYGELHEFSFFWDAVARLHRLTTTEFMDRMLSASLSEDNSLLAEEEKMNAREALLNAAVCDHEKLASNITTRVQNIQPERALLKAACEDGAAREKIAPVAASSQEDENAVAAAKHALESLHAATESLLKRKQEADSAKNAVCDKLGEVTDHISALKQAVNSISLIAEEMTGAAGELRAKCVCLRRELDSKERYCFEQDRLLTEAESNYEELKSMVSQLADDESAKTAQLNNAELEHRGICLRIDSAKQKAVAVRAANAKLKELLEVAQSEGKFLTQEVQYLENLVPDKAILERVVHHGAPNPECKHPLPATRGFLDFVQKARVSQRTRLECT</sequence>